<evidence type="ECO:0000256" key="2">
    <source>
        <dbReference type="RuleBase" id="RU362080"/>
    </source>
</evidence>
<evidence type="ECO:0000256" key="1">
    <source>
        <dbReference type="ARBA" id="ARBA00009981"/>
    </source>
</evidence>
<evidence type="ECO:0000313" key="3">
    <source>
        <dbReference type="EMBL" id="SAL74382.1"/>
    </source>
</evidence>
<dbReference type="InterPro" id="IPR036165">
    <property type="entry name" value="YefM-like_sf"/>
</dbReference>
<dbReference type="RefSeq" id="WP_061149046.1">
    <property type="nucleotide sequence ID" value="NZ_FCOM02000022.1"/>
</dbReference>
<reference evidence="3" key="1">
    <citation type="submission" date="2016-01" db="EMBL/GenBank/DDBJ databases">
        <authorList>
            <person name="Peeters C."/>
        </authorList>
    </citation>
    <scope>NUCLEOTIDE SEQUENCE [LARGE SCALE GENOMIC DNA]</scope>
    <source>
        <strain evidence="3">LMG 29317</strain>
    </source>
</reference>
<dbReference type="SUPFAM" id="SSF143120">
    <property type="entry name" value="YefM-like"/>
    <property type="match status" value="1"/>
</dbReference>
<comment type="similarity">
    <text evidence="1 2">Belongs to the phD/YefM antitoxin family.</text>
</comment>
<comment type="caution">
    <text evidence="3">The sequence shown here is derived from an EMBL/GenBank/DDBJ whole genome shotgun (WGS) entry which is preliminary data.</text>
</comment>
<name>A0A158JZN3_9BURK</name>
<dbReference type="InterPro" id="IPR006442">
    <property type="entry name" value="Antitoxin_Phd/YefM"/>
</dbReference>
<accession>A0A158JZN3</accession>
<comment type="function">
    <text evidence="2">Antitoxin component of a type II toxin-antitoxin (TA) system.</text>
</comment>
<dbReference type="NCBIfam" id="TIGR01552">
    <property type="entry name" value="phd_fam"/>
    <property type="match status" value="1"/>
</dbReference>
<protein>
    <recommendedName>
        <fullName evidence="2">Antitoxin</fullName>
    </recommendedName>
</protein>
<dbReference type="Gene3D" id="3.40.1620.10">
    <property type="entry name" value="YefM-like domain"/>
    <property type="match status" value="1"/>
</dbReference>
<dbReference type="Proteomes" id="UP000055019">
    <property type="component" value="Unassembled WGS sequence"/>
</dbReference>
<evidence type="ECO:0000313" key="4">
    <source>
        <dbReference type="Proteomes" id="UP000055019"/>
    </source>
</evidence>
<organism evidence="3 4">
    <name type="scientific">Caballeronia arvi</name>
    <dbReference type="NCBI Taxonomy" id="1777135"/>
    <lineage>
        <taxon>Bacteria</taxon>
        <taxon>Pseudomonadati</taxon>
        <taxon>Pseudomonadota</taxon>
        <taxon>Betaproteobacteria</taxon>
        <taxon>Burkholderiales</taxon>
        <taxon>Burkholderiaceae</taxon>
        <taxon>Caballeronia</taxon>
    </lineage>
</organism>
<dbReference type="EMBL" id="FCOM02000022">
    <property type="protein sequence ID" value="SAL74382.1"/>
    <property type="molecule type" value="Genomic_DNA"/>
</dbReference>
<dbReference type="OrthoDB" id="72009at2"/>
<keyword evidence="4" id="KW-1185">Reference proteome</keyword>
<gene>
    <name evidence="3" type="ORF">AWB74_04648</name>
</gene>
<proteinExistence type="inferred from homology"/>
<sequence length="84" mass="9306">MSITTLSSRELNQDVTRAKKATKDGPVFITDRGRPAHVLLSIEEYQRLAGKKRSLVDALSMPGLAEIDVEFPRSRALPRAADIE</sequence>
<dbReference type="AlphaFoldDB" id="A0A158JZN3"/>
<dbReference type="Pfam" id="PF02604">
    <property type="entry name" value="PhdYeFM_antitox"/>
    <property type="match status" value="1"/>
</dbReference>